<protein>
    <submittedName>
        <fullName evidence="1">Uncharacterized protein</fullName>
    </submittedName>
</protein>
<keyword evidence="2" id="KW-1185">Reference proteome</keyword>
<proteinExistence type="predicted"/>
<evidence type="ECO:0000313" key="1">
    <source>
        <dbReference type="EMBL" id="KAK2584627.1"/>
    </source>
</evidence>
<reference evidence="1" key="2">
    <citation type="journal article" date="2023" name="Commun. Biol.">
        <title>Intrasexual cuticular hydrocarbon dimorphism in a wasp sheds light on hydrocarbon biosynthesis genes in Hymenoptera.</title>
        <authorList>
            <person name="Moris V.C."/>
            <person name="Podsiadlowski L."/>
            <person name="Martin S."/>
            <person name="Oeyen J.P."/>
            <person name="Donath A."/>
            <person name="Petersen M."/>
            <person name="Wilbrandt J."/>
            <person name="Misof B."/>
            <person name="Liedtke D."/>
            <person name="Thamm M."/>
            <person name="Scheiner R."/>
            <person name="Schmitt T."/>
            <person name="Niehuis O."/>
        </authorList>
    </citation>
    <scope>NUCLEOTIDE SEQUENCE</scope>
    <source>
        <strain evidence="1">GBR_01_08_01A</strain>
    </source>
</reference>
<organism evidence="1 2">
    <name type="scientific">Odynerus spinipes</name>
    <dbReference type="NCBI Taxonomy" id="1348599"/>
    <lineage>
        <taxon>Eukaryota</taxon>
        <taxon>Metazoa</taxon>
        <taxon>Ecdysozoa</taxon>
        <taxon>Arthropoda</taxon>
        <taxon>Hexapoda</taxon>
        <taxon>Insecta</taxon>
        <taxon>Pterygota</taxon>
        <taxon>Neoptera</taxon>
        <taxon>Endopterygota</taxon>
        <taxon>Hymenoptera</taxon>
        <taxon>Apocrita</taxon>
        <taxon>Aculeata</taxon>
        <taxon>Vespoidea</taxon>
        <taxon>Vespidae</taxon>
        <taxon>Eumeninae</taxon>
        <taxon>Odynerus</taxon>
    </lineage>
</organism>
<reference evidence="1" key="1">
    <citation type="submission" date="2021-08" db="EMBL/GenBank/DDBJ databases">
        <authorList>
            <person name="Misof B."/>
            <person name="Oliver O."/>
            <person name="Podsiadlowski L."/>
            <person name="Donath A."/>
            <person name="Peters R."/>
            <person name="Mayer C."/>
            <person name="Rust J."/>
            <person name="Gunkel S."/>
            <person name="Lesny P."/>
            <person name="Martin S."/>
            <person name="Oeyen J.P."/>
            <person name="Petersen M."/>
            <person name="Panagiotis P."/>
            <person name="Wilbrandt J."/>
            <person name="Tanja T."/>
        </authorList>
    </citation>
    <scope>NUCLEOTIDE SEQUENCE</scope>
    <source>
        <strain evidence="1">GBR_01_08_01A</strain>
        <tissue evidence="1">Thorax + abdomen</tissue>
    </source>
</reference>
<name>A0AAD9VSN1_9HYME</name>
<sequence>MKIILEIWGEDWWTIEWSQNGEIRQNSRREYQRLREAESREAWITIFHETISDYLNENFSSSAVCMIIVVELQAYTIFSAQRDHDRNIPEIGEYRILVHYPSYSVSIINLMRSFGRYRDELEQDREQAKQCSLLL</sequence>
<dbReference type="AlphaFoldDB" id="A0AAD9VSN1"/>
<evidence type="ECO:0000313" key="2">
    <source>
        <dbReference type="Proteomes" id="UP001258017"/>
    </source>
</evidence>
<dbReference type="EMBL" id="JAIFRP010000026">
    <property type="protein sequence ID" value="KAK2584627.1"/>
    <property type="molecule type" value="Genomic_DNA"/>
</dbReference>
<dbReference type="Proteomes" id="UP001258017">
    <property type="component" value="Unassembled WGS sequence"/>
</dbReference>
<accession>A0AAD9VSN1</accession>
<comment type="caution">
    <text evidence="1">The sequence shown here is derived from an EMBL/GenBank/DDBJ whole genome shotgun (WGS) entry which is preliminary data.</text>
</comment>
<gene>
    <name evidence="1" type="ORF">KPH14_006976</name>
</gene>